<comment type="subunit">
    <text evidence="9">Part of the SNAPc complex composed of 5 subunits: SNAPC1, SNAPC2, SNAPC3, SNAPC4 and SNAPC5. SNAPC3 interacts with SNAPC1.</text>
</comment>
<sequence length="363" mass="42801">MSASKSKEFLPSFISKEKFSIKDFIAEWNNELSEEISWAENKEFDAQVYADSLNVTKEFIKSIQRNLNIEKFVDKIEINDLAMDKSQSDENQIDPISSSSSSSSASKKNNHESLNRSASRVFGARHSRECDKHDHDKPLALLTVQIFKPDVRIKNRNKLNLDREFQLLSCQSLSILRDSYYCLMDLIHRSDYSQNPFYPTPKQDHHEKIGFFLIDQTFYYDDRNELESFDLICDWATKNMPNCSKRSMTETKFEDLVIQLGYPYLYMHRGNCEHLIVFTDCRLFIPKIEDNIFDYPKLTKTEKVSSIRCQMCRIYFAKWLCLNNKRLPMSPFYFCHNCFITFNYDRDRNKIGAFRAFPILSIS</sequence>
<keyword evidence="5" id="KW-0238">DNA-binding</keyword>
<evidence type="ECO:0000256" key="6">
    <source>
        <dbReference type="ARBA" id="ARBA00023163"/>
    </source>
</evidence>
<dbReference type="GO" id="GO:0042796">
    <property type="term" value="P:snRNA transcription by RNA polymerase III"/>
    <property type="evidence" value="ECO:0007669"/>
    <property type="project" value="TreeGrafter"/>
</dbReference>
<dbReference type="PANTHER" id="PTHR13421">
    <property type="entry name" value="SNRNA-ACTIVATING PROTEIN COMPLEX SUBUNIT 3"/>
    <property type="match status" value="1"/>
</dbReference>
<keyword evidence="7" id="KW-0539">Nucleus</keyword>
<comment type="subcellular location">
    <subcellularLocation>
        <location evidence="1">Nucleus</location>
    </subcellularLocation>
</comment>
<comment type="similarity">
    <text evidence="2">Belongs to the SNAPC3/SRD2 family.</text>
</comment>
<dbReference type="OrthoDB" id="46583at2759"/>
<dbReference type="Pfam" id="PF12251">
    <property type="entry name" value="SNAPC3"/>
    <property type="match status" value="1"/>
</dbReference>
<dbReference type="VEuPathDB" id="VectorBase:SSCA010263"/>
<evidence type="ECO:0000256" key="3">
    <source>
        <dbReference type="ARBA" id="ARBA00013634"/>
    </source>
</evidence>
<dbReference type="GO" id="GO:0000978">
    <property type="term" value="F:RNA polymerase II cis-regulatory region sequence-specific DNA binding"/>
    <property type="evidence" value="ECO:0007669"/>
    <property type="project" value="TreeGrafter"/>
</dbReference>
<evidence type="ECO:0000256" key="10">
    <source>
        <dbReference type="ARBA" id="ARBA00029606"/>
    </source>
</evidence>
<comment type="caution">
    <text evidence="12">The sequence shown here is derived from an EMBL/GenBank/DDBJ whole genome shotgun (WGS) entry which is preliminary data.</text>
</comment>
<evidence type="ECO:0000256" key="11">
    <source>
        <dbReference type="SAM" id="MobiDB-lite"/>
    </source>
</evidence>
<evidence type="ECO:0000256" key="4">
    <source>
        <dbReference type="ARBA" id="ARBA00023015"/>
    </source>
</evidence>
<dbReference type="PANTHER" id="PTHR13421:SF16">
    <property type="entry name" value="SNRNA-ACTIVATING PROTEIN COMPLEX SUBUNIT 3"/>
    <property type="match status" value="1"/>
</dbReference>
<dbReference type="AlphaFoldDB" id="A0A132A9G1"/>
<name>A0A132A9G1_SARSC</name>
<gene>
    <name evidence="12" type="ORF">QR98_0060960</name>
</gene>
<keyword evidence="4" id="KW-0805">Transcription regulation</keyword>
<organism evidence="12 13">
    <name type="scientific">Sarcoptes scabiei</name>
    <name type="common">Itch mite</name>
    <name type="synonym">Acarus scabiei</name>
    <dbReference type="NCBI Taxonomy" id="52283"/>
    <lineage>
        <taxon>Eukaryota</taxon>
        <taxon>Metazoa</taxon>
        <taxon>Ecdysozoa</taxon>
        <taxon>Arthropoda</taxon>
        <taxon>Chelicerata</taxon>
        <taxon>Arachnida</taxon>
        <taxon>Acari</taxon>
        <taxon>Acariformes</taxon>
        <taxon>Sarcoptiformes</taxon>
        <taxon>Astigmata</taxon>
        <taxon>Psoroptidia</taxon>
        <taxon>Sarcoptoidea</taxon>
        <taxon>Sarcoptidae</taxon>
        <taxon>Sarcoptinae</taxon>
        <taxon>Sarcoptes</taxon>
    </lineage>
</organism>
<dbReference type="InterPro" id="IPR022042">
    <property type="entry name" value="snRNA-activating_su3"/>
</dbReference>
<dbReference type="EMBL" id="JXLN01011733">
    <property type="protein sequence ID" value="KPM07598.1"/>
    <property type="molecule type" value="Genomic_DNA"/>
</dbReference>
<feature type="region of interest" description="Disordered" evidence="11">
    <location>
        <begin position="86"/>
        <end position="119"/>
    </location>
</feature>
<dbReference type="GO" id="GO:0001046">
    <property type="term" value="F:core promoter sequence-specific DNA binding"/>
    <property type="evidence" value="ECO:0007669"/>
    <property type="project" value="TreeGrafter"/>
</dbReference>
<dbReference type="GO" id="GO:0001006">
    <property type="term" value="F:RNA polymerase III type 3 promoter sequence-specific DNA binding"/>
    <property type="evidence" value="ECO:0007669"/>
    <property type="project" value="TreeGrafter"/>
</dbReference>
<reference evidence="12 13" key="1">
    <citation type="journal article" date="2015" name="Parasit. Vectors">
        <title>Draft genome of the scabies mite.</title>
        <authorList>
            <person name="Rider S.D.Jr."/>
            <person name="Morgan M.S."/>
            <person name="Arlian L.G."/>
        </authorList>
    </citation>
    <scope>NUCLEOTIDE SEQUENCE [LARGE SCALE GENOMIC DNA]</scope>
    <source>
        <strain evidence="12">Arlian Lab</strain>
    </source>
</reference>
<evidence type="ECO:0000256" key="5">
    <source>
        <dbReference type="ARBA" id="ARBA00023125"/>
    </source>
</evidence>
<keyword evidence="6" id="KW-0804">Transcription</keyword>
<dbReference type="GO" id="GO:0003681">
    <property type="term" value="F:bent DNA binding"/>
    <property type="evidence" value="ECO:0007669"/>
    <property type="project" value="TreeGrafter"/>
</dbReference>
<protein>
    <recommendedName>
        <fullName evidence="3">snRNA-activating protein complex subunit 3</fullName>
    </recommendedName>
    <alternativeName>
        <fullName evidence="10">Small nuclear RNA-activating complex polypeptide 3</fullName>
    </alternativeName>
</protein>
<feature type="compositionally biased region" description="Low complexity" evidence="11">
    <location>
        <begin position="97"/>
        <end position="106"/>
    </location>
</feature>
<evidence type="ECO:0000256" key="2">
    <source>
        <dbReference type="ARBA" id="ARBA00010410"/>
    </source>
</evidence>
<dbReference type="Proteomes" id="UP000616769">
    <property type="component" value="Unassembled WGS sequence"/>
</dbReference>
<dbReference type="GO" id="GO:0019185">
    <property type="term" value="C:snRNA-activating protein complex"/>
    <property type="evidence" value="ECO:0007669"/>
    <property type="project" value="TreeGrafter"/>
</dbReference>
<proteinExistence type="inferred from homology"/>
<evidence type="ECO:0000313" key="13">
    <source>
        <dbReference type="Proteomes" id="UP000616769"/>
    </source>
</evidence>
<evidence type="ECO:0000313" key="12">
    <source>
        <dbReference type="EMBL" id="KPM07598.1"/>
    </source>
</evidence>
<evidence type="ECO:0000256" key="7">
    <source>
        <dbReference type="ARBA" id="ARBA00023242"/>
    </source>
</evidence>
<dbReference type="GO" id="GO:0005634">
    <property type="term" value="C:nucleus"/>
    <property type="evidence" value="ECO:0007669"/>
    <property type="project" value="UniProtKB-SubCell"/>
</dbReference>
<comment type="function">
    <text evidence="8">Part of the SNAPc complex required for the transcription of both RNA polymerase II and III small-nuclear RNA genes. Binds to the proximal sequence element (PSE), a non-TATA-box basal promoter element common to these 2 types of genes. Recruits TBP and BRF2 to the U6 snRNA TATA box.</text>
</comment>
<evidence type="ECO:0000256" key="9">
    <source>
        <dbReference type="ARBA" id="ARBA00025958"/>
    </source>
</evidence>
<accession>A0A132A9G1</accession>
<evidence type="ECO:0000256" key="1">
    <source>
        <dbReference type="ARBA" id="ARBA00004123"/>
    </source>
</evidence>
<dbReference type="GO" id="GO:0042795">
    <property type="term" value="P:snRNA transcription by RNA polymerase II"/>
    <property type="evidence" value="ECO:0007669"/>
    <property type="project" value="TreeGrafter"/>
</dbReference>
<evidence type="ECO:0000256" key="8">
    <source>
        <dbReference type="ARBA" id="ARBA00025193"/>
    </source>
</evidence>